<name>C3X770_9BURK</name>
<feature type="compositionally biased region" description="Polar residues" evidence="1">
    <location>
        <begin position="216"/>
        <end position="227"/>
    </location>
</feature>
<gene>
    <name evidence="2" type="ORF">OFAG_02117</name>
</gene>
<reference evidence="2" key="1">
    <citation type="submission" date="2011-10" db="EMBL/GenBank/DDBJ databases">
        <title>The Genome Sequence of Oxalobacter formigenes HOxBLS.</title>
        <authorList>
            <consortium name="The Broad Institute Genome Sequencing Platform"/>
            <person name="Earl A."/>
            <person name="Ward D."/>
            <person name="Feldgarden M."/>
            <person name="Gevers D."/>
            <person name="Allison M.J."/>
            <person name="Humphrey S."/>
            <person name="Young S.K."/>
            <person name="Zeng Q."/>
            <person name="Gargeya S."/>
            <person name="Fitzgerald M."/>
            <person name="Haas B."/>
            <person name="Abouelleil A."/>
            <person name="Alvarado L."/>
            <person name="Arachchi H.M."/>
            <person name="Berlin A."/>
            <person name="Brown A."/>
            <person name="Chapman S.B."/>
            <person name="Chen Z."/>
            <person name="Dunbar C."/>
            <person name="Freedman E."/>
            <person name="Gearin G."/>
            <person name="Goldberg J."/>
            <person name="Griggs A."/>
            <person name="Gujja S."/>
            <person name="Heiman D."/>
            <person name="Howarth C."/>
            <person name="Larson L."/>
            <person name="Lui A."/>
            <person name="MacDonald P.J.P."/>
            <person name="Montmayeur A."/>
            <person name="Murphy C."/>
            <person name="Neiman D."/>
            <person name="Pearson M."/>
            <person name="Priest M."/>
            <person name="Roberts A."/>
            <person name="Saif S."/>
            <person name="Shea T."/>
            <person name="Shenoy N."/>
            <person name="Sisk P."/>
            <person name="Stolte C."/>
            <person name="Sykes S."/>
            <person name="Wortman J."/>
            <person name="Nusbaum C."/>
            <person name="Birren B."/>
        </authorList>
    </citation>
    <scope>NUCLEOTIDE SEQUENCE [LARGE SCALE GENOMIC DNA]</scope>
    <source>
        <strain evidence="2">HOxBLS</strain>
    </source>
</reference>
<dbReference type="EMBL" id="ACDP02000008">
    <property type="protein sequence ID" value="EEO28964.2"/>
    <property type="molecule type" value="Genomic_DNA"/>
</dbReference>
<dbReference type="HOGENOM" id="CLU_484708_0_0_4"/>
<protein>
    <submittedName>
        <fullName evidence="2">Uncharacterized protein</fullName>
    </submittedName>
</protein>
<feature type="compositionally biased region" description="Polar residues" evidence="1">
    <location>
        <begin position="107"/>
        <end position="116"/>
    </location>
</feature>
<evidence type="ECO:0000313" key="3">
    <source>
        <dbReference type="Proteomes" id="UP000003973"/>
    </source>
</evidence>
<feature type="compositionally biased region" description="Basic and acidic residues" evidence="1">
    <location>
        <begin position="24"/>
        <end position="46"/>
    </location>
</feature>
<feature type="region of interest" description="Disordered" evidence="1">
    <location>
        <begin position="1"/>
        <end position="116"/>
    </location>
</feature>
<evidence type="ECO:0000313" key="2">
    <source>
        <dbReference type="EMBL" id="EEO28964.2"/>
    </source>
</evidence>
<sequence>MDNPFENHIGTAGDMASGSQNPGEHNDWLDKQQRERERQQKARERQQPNPNRTADGFTAPATGLTPVFDNETAVPKSEPLKIEPLKAEIPNPDLSPAETPKPAASGTGLSNTGTAGTASPTINLSIAPEDAYTTFGKTWGEQKLIGMYDKQPVPRREQPEEWYAALARRARHIPTLSPDVQECLFRFHCQTNPPFRQKIQDEIRQMHRVMPDIRSGSAQSPTGNAPSETFIKPPQATGETPPQAMEETGRLPSLIAEEKARQMKVEPAEKKVNLLEQGFGVNHPEDMSLNPLIDFVNDHALDILGDNPVWKAAPPGHSDLSYGAFGESFSRSAQGALGRESAIHGKDQSRTAGLLDESYAPLIGDVSDNLGTNSAVTGHGRETISAPNQSYWVNWEDEQGRQIPFDLAARGVKQGLEDAKALFYSGAALAGDLVYQLVGGDDKALRQIQALVDRHRKERKKRETLSINELYVEGDAEKTMQNVTQYLYQELGNQMVNVPAYIVLGKLKTFAELTGVSTSVLSAQLYGDIREATGEGKPVESVLYAVPLGLMSALLMPFRQAGALKGAQEVRNYVGGLLVGFGVHRAQQEQERKIVERHKGRGEGNALR</sequence>
<accession>C3X770</accession>
<dbReference type="RefSeq" id="WP_020994903.1">
    <property type="nucleotide sequence ID" value="NZ_KI392031.1"/>
</dbReference>
<dbReference type="AlphaFoldDB" id="C3X770"/>
<proteinExistence type="predicted"/>
<organism evidence="2 3">
    <name type="scientific">Oxalobacter paraformigenes</name>
    <dbReference type="NCBI Taxonomy" id="556268"/>
    <lineage>
        <taxon>Bacteria</taxon>
        <taxon>Pseudomonadati</taxon>
        <taxon>Pseudomonadota</taxon>
        <taxon>Betaproteobacteria</taxon>
        <taxon>Burkholderiales</taxon>
        <taxon>Oxalobacteraceae</taxon>
        <taxon>Oxalobacter</taxon>
    </lineage>
</organism>
<keyword evidence="3" id="KW-1185">Reference proteome</keyword>
<feature type="region of interest" description="Disordered" evidence="1">
    <location>
        <begin position="213"/>
        <end position="247"/>
    </location>
</feature>
<comment type="caution">
    <text evidence="2">The sequence shown here is derived from an EMBL/GenBank/DDBJ whole genome shotgun (WGS) entry which is preliminary data.</text>
</comment>
<dbReference type="Proteomes" id="UP000003973">
    <property type="component" value="Unassembled WGS sequence"/>
</dbReference>
<evidence type="ECO:0000256" key="1">
    <source>
        <dbReference type="SAM" id="MobiDB-lite"/>
    </source>
</evidence>